<evidence type="ECO:0000256" key="3">
    <source>
        <dbReference type="ARBA" id="ARBA00022737"/>
    </source>
</evidence>
<evidence type="ECO:0000313" key="7">
    <source>
        <dbReference type="EMBL" id="CAJ1392821.1"/>
    </source>
</evidence>
<evidence type="ECO:0000256" key="5">
    <source>
        <dbReference type="ARBA" id="ARBA00022990"/>
    </source>
</evidence>
<evidence type="ECO:0000256" key="1">
    <source>
        <dbReference type="ARBA" id="ARBA00020786"/>
    </source>
</evidence>
<dbReference type="InterPro" id="IPR011992">
    <property type="entry name" value="EF-hand-dom_pair"/>
</dbReference>
<dbReference type="SUPFAM" id="SSF47473">
    <property type="entry name" value="EF-hand"/>
    <property type="match status" value="3"/>
</dbReference>
<dbReference type="InterPro" id="IPR002048">
    <property type="entry name" value="EF_hand_dom"/>
</dbReference>
<feature type="domain" description="EF-hand" evidence="6">
    <location>
        <begin position="656"/>
        <end position="691"/>
    </location>
</feature>
<name>A0AA36ISI7_9DINO</name>
<feature type="domain" description="EF-hand" evidence="6">
    <location>
        <begin position="358"/>
        <end position="393"/>
    </location>
</feature>
<gene>
    <name evidence="7" type="ORF">EVOR1521_LOCUS17824</name>
</gene>
<keyword evidence="2" id="KW-0479">Metal-binding</keyword>
<reference evidence="7" key="1">
    <citation type="submission" date="2023-08" db="EMBL/GenBank/DDBJ databases">
        <authorList>
            <person name="Chen Y."/>
            <person name="Shah S."/>
            <person name="Dougan E. K."/>
            <person name="Thang M."/>
            <person name="Chan C."/>
        </authorList>
    </citation>
    <scope>NUCLEOTIDE SEQUENCE</scope>
</reference>
<dbReference type="Pfam" id="PF13499">
    <property type="entry name" value="EF-hand_7"/>
    <property type="match status" value="1"/>
</dbReference>
<accession>A0AA36ISI7</accession>
<evidence type="ECO:0000259" key="6">
    <source>
        <dbReference type="PROSITE" id="PS50222"/>
    </source>
</evidence>
<keyword evidence="5" id="KW-0007">Acetylation</keyword>
<dbReference type="GO" id="GO:0005509">
    <property type="term" value="F:calcium ion binding"/>
    <property type="evidence" value="ECO:0007669"/>
    <property type="project" value="InterPro"/>
</dbReference>
<dbReference type="InterPro" id="IPR018247">
    <property type="entry name" value="EF_Hand_1_Ca_BS"/>
</dbReference>
<dbReference type="PROSITE" id="PS50222">
    <property type="entry name" value="EF_HAND_2"/>
    <property type="match status" value="3"/>
</dbReference>
<dbReference type="SMART" id="SM00054">
    <property type="entry name" value="EFh"/>
    <property type="match status" value="3"/>
</dbReference>
<evidence type="ECO:0000313" key="8">
    <source>
        <dbReference type="Proteomes" id="UP001178507"/>
    </source>
</evidence>
<evidence type="ECO:0000256" key="4">
    <source>
        <dbReference type="ARBA" id="ARBA00022837"/>
    </source>
</evidence>
<dbReference type="PROSITE" id="PS00018">
    <property type="entry name" value="EF_HAND_1"/>
    <property type="match status" value="2"/>
</dbReference>
<dbReference type="PANTHER" id="PTHR23048:SF0">
    <property type="entry name" value="CALMODULIN LIKE 3"/>
    <property type="match status" value="1"/>
</dbReference>
<keyword evidence="3" id="KW-0677">Repeat</keyword>
<dbReference type="GO" id="GO:0016460">
    <property type="term" value="C:myosin II complex"/>
    <property type="evidence" value="ECO:0007669"/>
    <property type="project" value="TreeGrafter"/>
</dbReference>
<keyword evidence="4" id="KW-0106">Calcium</keyword>
<dbReference type="EMBL" id="CAUJNA010002424">
    <property type="protein sequence ID" value="CAJ1392821.1"/>
    <property type="molecule type" value="Genomic_DNA"/>
</dbReference>
<keyword evidence="8" id="KW-1185">Reference proteome</keyword>
<dbReference type="PANTHER" id="PTHR23048">
    <property type="entry name" value="MYOSIN LIGHT CHAIN 1, 3"/>
    <property type="match status" value="1"/>
</dbReference>
<evidence type="ECO:0000256" key="2">
    <source>
        <dbReference type="ARBA" id="ARBA00022723"/>
    </source>
</evidence>
<protein>
    <recommendedName>
        <fullName evidence="1">Calmodulin</fullName>
    </recommendedName>
</protein>
<organism evidence="7 8">
    <name type="scientific">Effrenium voratum</name>
    <dbReference type="NCBI Taxonomy" id="2562239"/>
    <lineage>
        <taxon>Eukaryota</taxon>
        <taxon>Sar</taxon>
        <taxon>Alveolata</taxon>
        <taxon>Dinophyceae</taxon>
        <taxon>Suessiales</taxon>
        <taxon>Symbiodiniaceae</taxon>
        <taxon>Effrenium</taxon>
    </lineage>
</organism>
<feature type="domain" description="EF-hand" evidence="6">
    <location>
        <begin position="394"/>
        <end position="429"/>
    </location>
</feature>
<dbReference type="Gene3D" id="1.10.238.10">
    <property type="entry name" value="EF-hand"/>
    <property type="match status" value="2"/>
</dbReference>
<dbReference type="CDD" id="cd00051">
    <property type="entry name" value="EFh"/>
    <property type="match status" value="1"/>
</dbReference>
<comment type="caution">
    <text evidence="7">The sequence shown here is derived from an EMBL/GenBank/DDBJ whole genome shotgun (WGS) entry which is preliminary data.</text>
</comment>
<dbReference type="Proteomes" id="UP001178507">
    <property type="component" value="Unassembled WGS sequence"/>
</dbReference>
<dbReference type="InterPro" id="IPR050230">
    <property type="entry name" value="CALM/Myosin/TropC-like"/>
</dbReference>
<proteinExistence type="predicted"/>
<dbReference type="AlphaFoldDB" id="A0AA36ISI7"/>
<sequence length="872" mass="98897">MDVVAEAREFVERQMRSRFAKVRAKTHRLQQPALKPVCCTVEEQKATETRPLLLTSKSKATKRPPVSAFSFKCRPSRAPRLDRDGFVLSSSFGSRSLPPGTAQCAAAETAAPRLESRNAWSPWSRRPSAAHVPRFSFGSVGSDGTEASLTYSSCHGSCVGSRVATWGNIGCTGVMEAEDETREESDAGQVCAVKTLTLSSILHKEPEVEVARRLSWDEQAKWRSSFNRFRHDGEIHKDDLINALEHCGFDDRRPDLVQETLVQVTSYAALDREEFLRFVCLYETRLHELYRSEFHRYASEGVMRVSGLPQLLQEFGLEPRRYVLQELLSETQSSEHLEFHDVAKIMELLRAREGFLVAELERFRRVFQDFDSDASGDMSVNELGSALCWLGFPHSHEKIEVLYQEGDIDRSGSLNESEFVVVLRRIQDGELGTIRSFLQSTENCEVSTLKELELLLGKLGYYQTSAAALMDAMQAAGIGTDEDKLSADMHLDLDDICTLLHYLRNREGFTDAQMEDLRLAFQKGKQEDAEKIPVSILHKALRWLGHCYTFDRAQQLIYEVDASAGAMDFTTFVKLVRKCRDFERRAAIGAFYAADPRHVGTLDEAGACLALSKIGLLEFQKGEEQQTDLEHFLLQVMRCQEERLHCLRKNCAFTPGQLEELRYHFKKSDKEGNGVLKRYDLARLVETLFPAQAHLCEFRPFLVKLLEGLEPLDFPAFIYLCRRIQDETDSRRCALYQEVLKDLGFSCREAAELLAVFLPATDEGARRLSCDEMVSLFIRAFEMTESECHLLRNIFDTEVPEAEGGQLADFLGFMRVMRQVVDTLGSLPPRCDHRPADLQALTSEPLKHPSQGTKEIRIWGWARGRFPLGKCS</sequence>